<sequence>MKRSLSAPCLAKGGAGNGIKKAKEESAREPTGREYLQLALARVLELQRQVKEDTYTTDSTSDLGESDSDEDVMKEVLIKVFKDLPGSSSSVASVINRATRPQPPELRQIRDKRVQLSGYDTCRRVALDFMNTVVKNTPVTESDYERFEIGMFSMAEGKTAGRKIGLTNNRGGQSTGNSKGGNPEINGRFSQVQNPRYCKQSASSSARRNERNVDQTSQNNGNSQTYLRGFPNSTRNLVNLSLERETNNESVLSRDYQIRVRMLKGLDLHLANRQRDFTVRLMRQ</sequence>
<dbReference type="RefSeq" id="XP_046602715.1">
    <property type="nucleotide sequence ID" value="XM_046746759.1"/>
</dbReference>
<feature type="compositionally biased region" description="Polar residues" evidence="1">
    <location>
        <begin position="166"/>
        <end position="177"/>
    </location>
</feature>
<dbReference type="GeneID" id="107226781"/>
<feature type="region of interest" description="Disordered" evidence="1">
    <location>
        <begin position="163"/>
        <end position="231"/>
    </location>
</feature>
<proteinExistence type="predicted"/>
<gene>
    <name evidence="3" type="primary">LOC107226781</name>
</gene>
<dbReference type="Proteomes" id="UP000829291">
    <property type="component" value="Chromosome 1"/>
</dbReference>
<name>A0ABM3GR24_NEOLC</name>
<feature type="region of interest" description="Disordered" evidence="1">
    <location>
        <begin position="1"/>
        <end position="31"/>
    </location>
</feature>
<accession>A0ABM3GR24</accession>
<reference evidence="3" key="1">
    <citation type="submission" date="2025-08" db="UniProtKB">
        <authorList>
            <consortium name="RefSeq"/>
        </authorList>
    </citation>
    <scope>IDENTIFICATION</scope>
    <source>
        <tissue evidence="3">Thorax and Abdomen</tissue>
    </source>
</reference>
<organism evidence="2 3">
    <name type="scientific">Neodiprion lecontei</name>
    <name type="common">Redheaded pine sawfly</name>
    <dbReference type="NCBI Taxonomy" id="441921"/>
    <lineage>
        <taxon>Eukaryota</taxon>
        <taxon>Metazoa</taxon>
        <taxon>Ecdysozoa</taxon>
        <taxon>Arthropoda</taxon>
        <taxon>Hexapoda</taxon>
        <taxon>Insecta</taxon>
        <taxon>Pterygota</taxon>
        <taxon>Neoptera</taxon>
        <taxon>Endopterygota</taxon>
        <taxon>Hymenoptera</taxon>
        <taxon>Tenthredinoidea</taxon>
        <taxon>Diprionidae</taxon>
        <taxon>Diprioninae</taxon>
        <taxon>Neodiprion</taxon>
    </lineage>
</organism>
<feature type="compositionally biased region" description="Basic and acidic residues" evidence="1">
    <location>
        <begin position="21"/>
        <end position="31"/>
    </location>
</feature>
<feature type="compositionally biased region" description="Polar residues" evidence="1">
    <location>
        <begin position="214"/>
        <end position="231"/>
    </location>
</feature>
<evidence type="ECO:0000313" key="3">
    <source>
        <dbReference type="RefSeq" id="XP_046602715.1"/>
    </source>
</evidence>
<evidence type="ECO:0000313" key="2">
    <source>
        <dbReference type="Proteomes" id="UP000829291"/>
    </source>
</evidence>
<evidence type="ECO:0000256" key="1">
    <source>
        <dbReference type="SAM" id="MobiDB-lite"/>
    </source>
</evidence>
<protein>
    <submittedName>
        <fullName evidence="3">Uncharacterized protein LOC107226781</fullName>
    </submittedName>
</protein>
<keyword evidence="2" id="KW-1185">Reference proteome</keyword>